<keyword evidence="2 6" id="KW-0812">Transmembrane</keyword>
<feature type="transmembrane region" description="Helical" evidence="6">
    <location>
        <begin position="59"/>
        <end position="79"/>
    </location>
</feature>
<dbReference type="GO" id="GO:0004252">
    <property type="term" value="F:serine-type endopeptidase activity"/>
    <property type="evidence" value="ECO:0007669"/>
    <property type="project" value="InterPro"/>
</dbReference>
<evidence type="ECO:0000256" key="3">
    <source>
        <dbReference type="ARBA" id="ARBA00022989"/>
    </source>
</evidence>
<evidence type="ECO:0000259" key="7">
    <source>
        <dbReference type="Pfam" id="PF01694"/>
    </source>
</evidence>
<feature type="transmembrane region" description="Helical" evidence="6">
    <location>
        <begin position="91"/>
        <end position="111"/>
    </location>
</feature>
<dbReference type="Pfam" id="PF01694">
    <property type="entry name" value="Rhomboid"/>
    <property type="match status" value="1"/>
</dbReference>
<feature type="transmembrane region" description="Helical" evidence="6">
    <location>
        <begin position="159"/>
        <end position="181"/>
    </location>
</feature>
<dbReference type="Gene3D" id="1.20.1540.10">
    <property type="entry name" value="Rhomboid-like"/>
    <property type="match status" value="1"/>
</dbReference>
<feature type="region of interest" description="Disordered" evidence="5">
    <location>
        <begin position="236"/>
        <end position="262"/>
    </location>
</feature>
<dbReference type="EMBL" id="CP036275">
    <property type="protein sequence ID" value="QDU40621.1"/>
    <property type="molecule type" value="Genomic_DNA"/>
</dbReference>
<reference evidence="8 9" key="1">
    <citation type="submission" date="2019-02" db="EMBL/GenBank/DDBJ databases">
        <title>Deep-cultivation of Planctomycetes and their phenomic and genomic characterization uncovers novel biology.</title>
        <authorList>
            <person name="Wiegand S."/>
            <person name="Jogler M."/>
            <person name="Boedeker C."/>
            <person name="Pinto D."/>
            <person name="Vollmers J."/>
            <person name="Rivas-Marin E."/>
            <person name="Kohn T."/>
            <person name="Peeters S.H."/>
            <person name="Heuer A."/>
            <person name="Rast P."/>
            <person name="Oberbeckmann S."/>
            <person name="Bunk B."/>
            <person name="Jeske O."/>
            <person name="Meyerdierks A."/>
            <person name="Storesund J.E."/>
            <person name="Kallscheuer N."/>
            <person name="Luecker S."/>
            <person name="Lage O.M."/>
            <person name="Pohl T."/>
            <person name="Merkel B.J."/>
            <person name="Hornburger P."/>
            <person name="Mueller R.-W."/>
            <person name="Bruemmer F."/>
            <person name="Labrenz M."/>
            <person name="Spormann A.M."/>
            <person name="Op den Camp H."/>
            <person name="Overmann J."/>
            <person name="Amann R."/>
            <person name="Jetten M.S.M."/>
            <person name="Mascher T."/>
            <person name="Medema M.H."/>
            <person name="Devos D.P."/>
            <person name="Kaster A.-K."/>
            <person name="Ovreas L."/>
            <person name="Rohde M."/>
            <person name="Galperin M.Y."/>
            <person name="Jogler C."/>
        </authorList>
    </citation>
    <scope>NUCLEOTIDE SEQUENCE [LARGE SCALE GENOMIC DNA]</scope>
    <source>
        <strain evidence="8 9">Mal4</strain>
    </source>
</reference>
<dbReference type="KEGG" id="mri:Mal4_49790"/>
<keyword evidence="3 6" id="KW-1133">Transmembrane helix</keyword>
<gene>
    <name evidence="8" type="primary">gluP_2</name>
    <name evidence="8" type="ORF">Mal4_49790</name>
</gene>
<dbReference type="InterPro" id="IPR035952">
    <property type="entry name" value="Rhomboid-like_sf"/>
</dbReference>
<evidence type="ECO:0000256" key="2">
    <source>
        <dbReference type="ARBA" id="ARBA00022692"/>
    </source>
</evidence>
<evidence type="ECO:0000256" key="4">
    <source>
        <dbReference type="ARBA" id="ARBA00023136"/>
    </source>
</evidence>
<sequence>MFIPVGTDAPIYYRPFATIGLIAANIGTFLLTAGGTEPAGWLLTFGNGLRPWEWLTSPFLHFGIFHLLGNMVFLWSFGLIIEGKLGWLRFLALYGFLACAGGFITQLLMLFSDSPGAGGASGVIYSLMAISLIWAPRNCVDVLIVYAIGFYVRTTVVDVTVLTFSACYIGFNLLFAWLGGFTMSSEVLHLLGAAVGVPVGILMVKRNMVDCEDWDLFSVMRGDHLKLTTGEATVQPMRKWKSSDKQDHSQSQVRRKKPNAARQLKSVREMIAQQRYLGAWTKYDSLRSASSKARLDEKAMRELSEGLRRQEEWSPLVKLLDEYIEQFPESDRQARILLAAILSQQHQRPRAALRALEPIDPAFLKPEQRRQYEKVHRAAQQLIEEGVLELSGE</sequence>
<accession>A0A517ZDR3</accession>
<dbReference type="Proteomes" id="UP000320496">
    <property type="component" value="Chromosome"/>
</dbReference>
<comment type="subcellular location">
    <subcellularLocation>
        <location evidence="1">Membrane</location>
        <topology evidence="1">Multi-pass membrane protein</topology>
    </subcellularLocation>
</comment>
<proteinExistence type="predicted"/>
<evidence type="ECO:0000256" key="5">
    <source>
        <dbReference type="SAM" id="MobiDB-lite"/>
    </source>
</evidence>
<organism evidence="8 9">
    <name type="scientific">Maioricimonas rarisocia</name>
    <dbReference type="NCBI Taxonomy" id="2528026"/>
    <lineage>
        <taxon>Bacteria</taxon>
        <taxon>Pseudomonadati</taxon>
        <taxon>Planctomycetota</taxon>
        <taxon>Planctomycetia</taxon>
        <taxon>Planctomycetales</taxon>
        <taxon>Planctomycetaceae</taxon>
        <taxon>Maioricimonas</taxon>
    </lineage>
</organism>
<dbReference type="GO" id="GO:0006508">
    <property type="term" value="P:proteolysis"/>
    <property type="evidence" value="ECO:0007669"/>
    <property type="project" value="UniProtKB-KW"/>
</dbReference>
<dbReference type="EC" id="3.4.21.105" evidence="8"/>
<keyword evidence="8" id="KW-0378">Hydrolase</keyword>
<evidence type="ECO:0000313" key="9">
    <source>
        <dbReference type="Proteomes" id="UP000320496"/>
    </source>
</evidence>
<protein>
    <submittedName>
        <fullName evidence="8">Rhomboid protease GluP</fullName>
        <ecNumber evidence="8">3.4.21.105</ecNumber>
    </submittedName>
</protein>
<dbReference type="RefSeq" id="WP_145371896.1">
    <property type="nucleotide sequence ID" value="NZ_CP036275.1"/>
</dbReference>
<dbReference type="InterPro" id="IPR022764">
    <property type="entry name" value="Peptidase_S54_rhomboid_dom"/>
</dbReference>
<keyword evidence="8" id="KW-0645">Protease</keyword>
<keyword evidence="9" id="KW-1185">Reference proteome</keyword>
<dbReference type="SUPFAM" id="SSF144091">
    <property type="entry name" value="Rhomboid-like"/>
    <property type="match status" value="1"/>
</dbReference>
<feature type="transmembrane region" description="Helical" evidence="6">
    <location>
        <begin position="12"/>
        <end position="33"/>
    </location>
</feature>
<dbReference type="PANTHER" id="PTHR43066:SF5">
    <property type="entry name" value="RHOMBOID-LIKE PROTEIN 11, CHLOROPLASTIC-RELATED"/>
    <property type="match status" value="1"/>
</dbReference>
<feature type="transmembrane region" description="Helical" evidence="6">
    <location>
        <begin position="123"/>
        <end position="152"/>
    </location>
</feature>
<dbReference type="GO" id="GO:0016020">
    <property type="term" value="C:membrane"/>
    <property type="evidence" value="ECO:0007669"/>
    <property type="project" value="UniProtKB-SubCell"/>
</dbReference>
<evidence type="ECO:0000313" key="8">
    <source>
        <dbReference type="EMBL" id="QDU40621.1"/>
    </source>
</evidence>
<name>A0A517ZDR3_9PLAN</name>
<keyword evidence="4 6" id="KW-0472">Membrane</keyword>
<feature type="domain" description="Peptidase S54 rhomboid" evidence="7">
    <location>
        <begin position="51"/>
        <end position="205"/>
    </location>
</feature>
<dbReference type="AlphaFoldDB" id="A0A517ZDR3"/>
<dbReference type="OrthoDB" id="267668at2"/>
<evidence type="ECO:0000256" key="6">
    <source>
        <dbReference type="SAM" id="Phobius"/>
    </source>
</evidence>
<evidence type="ECO:0000256" key="1">
    <source>
        <dbReference type="ARBA" id="ARBA00004141"/>
    </source>
</evidence>
<dbReference type="PANTHER" id="PTHR43066">
    <property type="entry name" value="RHOMBOID-RELATED PROTEIN"/>
    <property type="match status" value="1"/>
</dbReference>